<organism evidence="10 11">
    <name type="scientific">Heliocybe sulcata</name>
    <dbReference type="NCBI Taxonomy" id="5364"/>
    <lineage>
        <taxon>Eukaryota</taxon>
        <taxon>Fungi</taxon>
        <taxon>Dikarya</taxon>
        <taxon>Basidiomycota</taxon>
        <taxon>Agaricomycotina</taxon>
        <taxon>Agaricomycetes</taxon>
        <taxon>Gloeophyllales</taxon>
        <taxon>Gloeophyllaceae</taxon>
        <taxon>Heliocybe</taxon>
    </lineage>
</organism>
<dbReference type="GO" id="GO:0000149">
    <property type="term" value="F:SNARE binding"/>
    <property type="evidence" value="ECO:0007669"/>
    <property type="project" value="TreeGrafter"/>
</dbReference>
<dbReference type="Gene3D" id="1.20.58.70">
    <property type="match status" value="1"/>
</dbReference>
<name>A0A5C3NB07_9AGAM</name>
<dbReference type="GO" id="GO:0006906">
    <property type="term" value="P:vesicle fusion"/>
    <property type="evidence" value="ECO:0007669"/>
    <property type="project" value="TreeGrafter"/>
</dbReference>
<dbReference type="SUPFAM" id="SSF47661">
    <property type="entry name" value="t-snare proteins"/>
    <property type="match status" value="1"/>
</dbReference>
<evidence type="ECO:0000313" key="10">
    <source>
        <dbReference type="EMBL" id="TFK54999.1"/>
    </source>
</evidence>
<dbReference type="PANTHER" id="PTHR19957">
    <property type="entry name" value="SYNTAXIN"/>
    <property type="match status" value="1"/>
</dbReference>
<dbReference type="GO" id="GO:0031201">
    <property type="term" value="C:SNARE complex"/>
    <property type="evidence" value="ECO:0007669"/>
    <property type="project" value="TreeGrafter"/>
</dbReference>
<dbReference type="OrthoDB" id="10255013at2759"/>
<feature type="domain" description="T-SNARE coiled-coil homology" evidence="9">
    <location>
        <begin position="226"/>
        <end position="288"/>
    </location>
</feature>
<dbReference type="STRING" id="5364.A0A5C3NB07"/>
<reference evidence="10 11" key="1">
    <citation type="journal article" date="2019" name="Nat. Ecol. Evol.">
        <title>Megaphylogeny resolves global patterns of mushroom evolution.</title>
        <authorList>
            <person name="Varga T."/>
            <person name="Krizsan K."/>
            <person name="Foldi C."/>
            <person name="Dima B."/>
            <person name="Sanchez-Garcia M."/>
            <person name="Sanchez-Ramirez S."/>
            <person name="Szollosi G.J."/>
            <person name="Szarkandi J.G."/>
            <person name="Papp V."/>
            <person name="Albert L."/>
            <person name="Andreopoulos W."/>
            <person name="Angelini C."/>
            <person name="Antonin V."/>
            <person name="Barry K.W."/>
            <person name="Bougher N.L."/>
            <person name="Buchanan P."/>
            <person name="Buyck B."/>
            <person name="Bense V."/>
            <person name="Catcheside P."/>
            <person name="Chovatia M."/>
            <person name="Cooper J."/>
            <person name="Damon W."/>
            <person name="Desjardin D."/>
            <person name="Finy P."/>
            <person name="Geml J."/>
            <person name="Haridas S."/>
            <person name="Hughes K."/>
            <person name="Justo A."/>
            <person name="Karasinski D."/>
            <person name="Kautmanova I."/>
            <person name="Kiss B."/>
            <person name="Kocsube S."/>
            <person name="Kotiranta H."/>
            <person name="LaButti K.M."/>
            <person name="Lechner B.E."/>
            <person name="Liimatainen K."/>
            <person name="Lipzen A."/>
            <person name="Lukacs Z."/>
            <person name="Mihaltcheva S."/>
            <person name="Morgado L.N."/>
            <person name="Niskanen T."/>
            <person name="Noordeloos M.E."/>
            <person name="Ohm R.A."/>
            <person name="Ortiz-Santana B."/>
            <person name="Ovrebo C."/>
            <person name="Racz N."/>
            <person name="Riley R."/>
            <person name="Savchenko A."/>
            <person name="Shiryaev A."/>
            <person name="Soop K."/>
            <person name="Spirin V."/>
            <person name="Szebenyi C."/>
            <person name="Tomsovsky M."/>
            <person name="Tulloss R.E."/>
            <person name="Uehling J."/>
            <person name="Grigoriev I.V."/>
            <person name="Vagvolgyi C."/>
            <person name="Papp T."/>
            <person name="Martin F.M."/>
            <person name="Miettinen O."/>
            <person name="Hibbett D.S."/>
            <person name="Nagy L.G."/>
        </authorList>
    </citation>
    <scope>NUCLEOTIDE SEQUENCE [LARGE SCALE GENOMIC DNA]</scope>
    <source>
        <strain evidence="10 11">OMC1185</strain>
    </source>
</reference>
<dbReference type="GO" id="GO:0005886">
    <property type="term" value="C:plasma membrane"/>
    <property type="evidence" value="ECO:0007669"/>
    <property type="project" value="TreeGrafter"/>
</dbReference>
<dbReference type="GO" id="GO:0006886">
    <property type="term" value="P:intracellular protein transport"/>
    <property type="evidence" value="ECO:0007669"/>
    <property type="project" value="TreeGrafter"/>
</dbReference>
<dbReference type="CDD" id="cd00179">
    <property type="entry name" value="SynN"/>
    <property type="match status" value="1"/>
</dbReference>
<evidence type="ECO:0000256" key="4">
    <source>
        <dbReference type="ARBA" id="ARBA00022989"/>
    </source>
</evidence>
<dbReference type="GO" id="GO:0048278">
    <property type="term" value="P:vesicle docking"/>
    <property type="evidence" value="ECO:0007669"/>
    <property type="project" value="TreeGrafter"/>
</dbReference>
<dbReference type="InterPro" id="IPR045242">
    <property type="entry name" value="Syntaxin"/>
</dbReference>
<dbReference type="PANTHER" id="PTHR19957:SF307">
    <property type="entry name" value="PROTEIN SSO1-RELATED"/>
    <property type="match status" value="1"/>
</dbReference>
<keyword evidence="11" id="KW-1185">Reference proteome</keyword>
<evidence type="ECO:0000256" key="2">
    <source>
        <dbReference type="ARBA" id="ARBA00009063"/>
    </source>
</evidence>
<dbReference type="InterPro" id="IPR006011">
    <property type="entry name" value="Syntaxin_N"/>
</dbReference>
<keyword evidence="6 8" id="KW-0472">Membrane</keyword>
<feature type="transmembrane region" description="Helical" evidence="8">
    <location>
        <begin position="301"/>
        <end position="324"/>
    </location>
</feature>
<accession>A0A5C3NB07</accession>
<proteinExistence type="inferred from homology"/>
<keyword evidence="4 8" id="KW-1133">Transmembrane helix</keyword>
<evidence type="ECO:0000256" key="8">
    <source>
        <dbReference type="SAM" id="Phobius"/>
    </source>
</evidence>
<dbReference type="SMART" id="SM00397">
    <property type="entry name" value="t_SNARE"/>
    <property type="match status" value="1"/>
</dbReference>
<dbReference type="CDD" id="cd15849">
    <property type="entry name" value="SNARE_Sso1"/>
    <property type="match status" value="1"/>
</dbReference>
<dbReference type="GO" id="GO:0005484">
    <property type="term" value="F:SNAP receptor activity"/>
    <property type="evidence" value="ECO:0007669"/>
    <property type="project" value="TreeGrafter"/>
</dbReference>
<feature type="region of interest" description="Disordered" evidence="7">
    <location>
        <begin position="1"/>
        <end position="36"/>
    </location>
</feature>
<evidence type="ECO:0000256" key="3">
    <source>
        <dbReference type="ARBA" id="ARBA00022692"/>
    </source>
</evidence>
<evidence type="ECO:0000313" key="11">
    <source>
        <dbReference type="Proteomes" id="UP000305948"/>
    </source>
</evidence>
<dbReference type="Pfam" id="PF00804">
    <property type="entry name" value="Syntaxin"/>
    <property type="match status" value="1"/>
</dbReference>
<dbReference type="EMBL" id="ML213505">
    <property type="protein sequence ID" value="TFK54999.1"/>
    <property type="molecule type" value="Genomic_DNA"/>
</dbReference>
<dbReference type="AlphaFoldDB" id="A0A5C3NB07"/>
<keyword evidence="3 8" id="KW-0812">Transmembrane</keyword>
<dbReference type="InterPro" id="IPR000727">
    <property type="entry name" value="T_SNARE_dom"/>
</dbReference>
<dbReference type="GO" id="GO:0012505">
    <property type="term" value="C:endomembrane system"/>
    <property type="evidence" value="ECO:0007669"/>
    <property type="project" value="TreeGrafter"/>
</dbReference>
<dbReference type="FunFam" id="1.20.58.70:FF:000008">
    <property type="entry name" value="Syntaxin family protein"/>
    <property type="match status" value="1"/>
</dbReference>
<comment type="subcellular location">
    <subcellularLocation>
        <location evidence="1">Membrane</location>
        <topology evidence="1">Single-pass type IV membrane protein</topology>
    </subcellularLocation>
</comment>
<protein>
    <submittedName>
        <fullName evidence="10">t-SNARE</fullName>
    </submittedName>
</protein>
<dbReference type="Proteomes" id="UP000305948">
    <property type="component" value="Unassembled WGS sequence"/>
</dbReference>
<comment type="similarity">
    <text evidence="2">Belongs to the syntaxin family.</text>
</comment>
<dbReference type="InterPro" id="IPR010989">
    <property type="entry name" value="SNARE"/>
</dbReference>
<evidence type="ECO:0000256" key="5">
    <source>
        <dbReference type="ARBA" id="ARBA00023054"/>
    </source>
</evidence>
<evidence type="ECO:0000259" key="9">
    <source>
        <dbReference type="PROSITE" id="PS50192"/>
    </source>
</evidence>
<gene>
    <name evidence="10" type="ORF">OE88DRAFT_1653604</name>
</gene>
<evidence type="ECO:0000256" key="1">
    <source>
        <dbReference type="ARBA" id="ARBA00004211"/>
    </source>
</evidence>
<dbReference type="PROSITE" id="PS50192">
    <property type="entry name" value="T_SNARE"/>
    <property type="match status" value="1"/>
</dbReference>
<dbReference type="GO" id="GO:0006887">
    <property type="term" value="P:exocytosis"/>
    <property type="evidence" value="ECO:0007669"/>
    <property type="project" value="TreeGrafter"/>
</dbReference>
<keyword evidence="5" id="KW-0175">Coiled coil</keyword>
<dbReference type="SMART" id="SM00503">
    <property type="entry name" value="SynN"/>
    <property type="match status" value="1"/>
</dbReference>
<sequence>MASRDRLAQLRAQRAQGDGNSPTQAQGQGYGGGGGYEMSSVQSPAYATSPAYASNGNGAGGDGMTDFYGEIGNLQDMVAQFDSNVSRISDLHSRLLNNMDEVQTQRLTAELDELVGGTRALSSDIKRRIEALGSQAIPGADARIKKNQLSLVRKKFMEAVQKYQTVEADYRSRYKQRVERQFKIVKPNATPEEVASVVNDTSGSGNQIFAQAISSSTRYGESRAAYREVQERHEDIRKIEATLAELAQLFNDMSVLVQQQDEQIDTVQTAAAGVEKDTEAALGQTEKAVNSARRARRKRWICFWLAVLICIIIAVVVVVAIHPWTRTSSNNGGS</sequence>
<evidence type="ECO:0000256" key="6">
    <source>
        <dbReference type="ARBA" id="ARBA00023136"/>
    </source>
</evidence>
<evidence type="ECO:0000256" key="7">
    <source>
        <dbReference type="SAM" id="MobiDB-lite"/>
    </source>
</evidence>